<keyword evidence="2 6" id="KW-0678">Repressor</keyword>
<evidence type="ECO:0000256" key="2">
    <source>
        <dbReference type="ARBA" id="ARBA00022491"/>
    </source>
</evidence>
<feature type="region of interest" description="Disordered" evidence="7">
    <location>
        <begin position="191"/>
        <end position="219"/>
    </location>
</feature>
<protein>
    <recommendedName>
        <fullName evidence="6">Transcription repressor</fullName>
    </recommendedName>
    <alternativeName>
        <fullName evidence="6">Ovate family protein</fullName>
    </alternativeName>
</protein>
<gene>
    <name evidence="9" type="ORF">DEO72_LG2g5641</name>
</gene>
<reference evidence="9 10" key="1">
    <citation type="submission" date="2019-04" db="EMBL/GenBank/DDBJ databases">
        <title>An improved genome assembly and genetic linkage map for asparagus bean, Vigna unguiculata ssp. sesquipedialis.</title>
        <authorList>
            <person name="Xia Q."/>
            <person name="Zhang R."/>
            <person name="Dong Y."/>
        </authorList>
    </citation>
    <scope>NUCLEOTIDE SEQUENCE [LARGE SCALE GENOMIC DNA]</scope>
    <source>
        <tissue evidence="9">Leaf</tissue>
    </source>
</reference>
<accession>A0A4D6L9R9</accession>
<feature type="compositionally biased region" description="Basic residues" evidence="7">
    <location>
        <begin position="142"/>
        <end position="157"/>
    </location>
</feature>
<dbReference type="PROSITE" id="PS51754">
    <property type="entry name" value="OVATE"/>
    <property type="match status" value="1"/>
</dbReference>
<organism evidence="9 10">
    <name type="scientific">Vigna unguiculata</name>
    <name type="common">Cowpea</name>
    <dbReference type="NCBI Taxonomy" id="3917"/>
    <lineage>
        <taxon>Eukaryota</taxon>
        <taxon>Viridiplantae</taxon>
        <taxon>Streptophyta</taxon>
        <taxon>Embryophyta</taxon>
        <taxon>Tracheophyta</taxon>
        <taxon>Spermatophyta</taxon>
        <taxon>Magnoliopsida</taxon>
        <taxon>eudicotyledons</taxon>
        <taxon>Gunneridae</taxon>
        <taxon>Pentapetalae</taxon>
        <taxon>rosids</taxon>
        <taxon>fabids</taxon>
        <taxon>Fabales</taxon>
        <taxon>Fabaceae</taxon>
        <taxon>Papilionoideae</taxon>
        <taxon>50 kb inversion clade</taxon>
        <taxon>NPAAA clade</taxon>
        <taxon>indigoferoid/millettioid clade</taxon>
        <taxon>Phaseoleae</taxon>
        <taxon>Vigna</taxon>
    </lineage>
</organism>
<evidence type="ECO:0000256" key="3">
    <source>
        <dbReference type="ARBA" id="ARBA00023015"/>
    </source>
</evidence>
<keyword evidence="3 6" id="KW-0805">Transcription regulation</keyword>
<evidence type="ECO:0000256" key="1">
    <source>
        <dbReference type="ARBA" id="ARBA00004123"/>
    </source>
</evidence>
<keyword evidence="5 6" id="KW-0539">Nucleus</keyword>
<evidence type="ECO:0000256" key="6">
    <source>
        <dbReference type="RuleBase" id="RU367028"/>
    </source>
</evidence>
<evidence type="ECO:0000256" key="4">
    <source>
        <dbReference type="ARBA" id="ARBA00023163"/>
    </source>
</evidence>
<sequence>MENQTGLKLRISRMFRSSFGSCRTKHIADVMEKAVFAPPTSTDPPSPKATPFPPSCTSKTINDTCILSFDDSHSLSRRKISHFSPPFLWANTTATTTTNNLKLNLGVMSCPPTSPRVSRNTIQERDFIFHDKTKASSSTKNIKTKKKKKKKKRRAQKRRDFFPFNSCSKDTSFGGYWWYSSDEDDETDTLFSSKSLSSDSSRSRRRGRKSDRSSDMGVLPLHGKVKDTFAVVKRSSDPYSDFRTSMVEMIVEKQIFSPADLENLLQCFLSLNSYHHHKIIVQVFTEIWEALFSDWF</sequence>
<dbReference type="Pfam" id="PF04844">
    <property type="entry name" value="Ovate"/>
    <property type="match status" value="1"/>
</dbReference>
<comment type="function">
    <text evidence="6">Transcriptional repressor that regulates multiple aspects of plant growth and development.</text>
</comment>
<evidence type="ECO:0000313" key="10">
    <source>
        <dbReference type="Proteomes" id="UP000501690"/>
    </source>
</evidence>
<keyword evidence="4 6" id="KW-0804">Transcription</keyword>
<dbReference type="PANTHER" id="PTHR33057:SF17">
    <property type="entry name" value="TRANSCRIPTION REPRESSOR OFP8"/>
    <property type="match status" value="1"/>
</dbReference>
<name>A0A4D6L9R9_VIGUN</name>
<dbReference type="GO" id="GO:0045892">
    <property type="term" value="P:negative regulation of DNA-templated transcription"/>
    <property type="evidence" value="ECO:0007669"/>
    <property type="project" value="UniProtKB-UniRule"/>
</dbReference>
<proteinExistence type="predicted"/>
<dbReference type="GO" id="GO:0005634">
    <property type="term" value="C:nucleus"/>
    <property type="evidence" value="ECO:0007669"/>
    <property type="project" value="UniProtKB-SubCell"/>
</dbReference>
<feature type="domain" description="OVATE" evidence="8">
    <location>
        <begin position="231"/>
        <end position="290"/>
    </location>
</feature>
<dbReference type="PANTHER" id="PTHR33057">
    <property type="entry name" value="TRANSCRIPTION REPRESSOR OFP7-RELATED"/>
    <property type="match status" value="1"/>
</dbReference>
<dbReference type="InterPro" id="IPR038933">
    <property type="entry name" value="Ovate"/>
</dbReference>
<dbReference type="NCBIfam" id="TIGR01568">
    <property type="entry name" value="A_thal_3678"/>
    <property type="match status" value="1"/>
</dbReference>
<dbReference type="Proteomes" id="UP000501690">
    <property type="component" value="Linkage Group LG2"/>
</dbReference>
<dbReference type="EMBL" id="CP039346">
    <property type="protein sequence ID" value="QCD85281.1"/>
    <property type="molecule type" value="Genomic_DNA"/>
</dbReference>
<keyword evidence="10" id="KW-1185">Reference proteome</keyword>
<evidence type="ECO:0000259" key="8">
    <source>
        <dbReference type="PROSITE" id="PS51754"/>
    </source>
</evidence>
<evidence type="ECO:0000256" key="7">
    <source>
        <dbReference type="SAM" id="MobiDB-lite"/>
    </source>
</evidence>
<comment type="subcellular location">
    <subcellularLocation>
        <location evidence="1 6">Nucleus</location>
    </subcellularLocation>
</comment>
<evidence type="ECO:0000256" key="5">
    <source>
        <dbReference type="ARBA" id="ARBA00023242"/>
    </source>
</evidence>
<dbReference type="InterPro" id="IPR006458">
    <property type="entry name" value="Ovate_C"/>
</dbReference>
<feature type="region of interest" description="Disordered" evidence="7">
    <location>
        <begin position="133"/>
        <end position="157"/>
    </location>
</feature>
<dbReference type="AlphaFoldDB" id="A0A4D6L9R9"/>
<evidence type="ECO:0000313" key="9">
    <source>
        <dbReference type="EMBL" id="QCD85281.1"/>
    </source>
</evidence>